<organism evidence="7 8">
    <name type="scientific">Actinoplanes palleronii</name>
    <dbReference type="NCBI Taxonomy" id="113570"/>
    <lineage>
        <taxon>Bacteria</taxon>
        <taxon>Bacillati</taxon>
        <taxon>Actinomycetota</taxon>
        <taxon>Actinomycetes</taxon>
        <taxon>Micromonosporales</taxon>
        <taxon>Micromonosporaceae</taxon>
        <taxon>Actinoplanes</taxon>
    </lineage>
</organism>
<keyword evidence="1" id="KW-0732">Signal</keyword>
<dbReference type="NCBIfam" id="TIGR03696">
    <property type="entry name" value="Rhs_assc_core"/>
    <property type="match status" value="1"/>
</dbReference>
<dbReference type="InterPro" id="IPR056823">
    <property type="entry name" value="TEN-like_YD-shell"/>
</dbReference>
<accession>A0ABQ4B148</accession>
<feature type="region of interest" description="Disordered" evidence="4">
    <location>
        <begin position="392"/>
        <end position="416"/>
    </location>
</feature>
<dbReference type="Gene3D" id="2.60.120.200">
    <property type="match status" value="2"/>
</dbReference>
<feature type="compositionally biased region" description="Basic and acidic residues" evidence="4">
    <location>
        <begin position="3557"/>
        <end position="3574"/>
    </location>
</feature>
<dbReference type="Proteomes" id="UP000624709">
    <property type="component" value="Unassembled WGS sequence"/>
</dbReference>
<dbReference type="PANTHER" id="PTHR32305">
    <property type="match status" value="1"/>
</dbReference>
<dbReference type="SMART" id="SM00458">
    <property type="entry name" value="RICIN"/>
    <property type="match status" value="2"/>
</dbReference>
<evidence type="ECO:0000259" key="5">
    <source>
        <dbReference type="SMART" id="SM00458"/>
    </source>
</evidence>
<feature type="region of interest" description="Disordered" evidence="4">
    <location>
        <begin position="3490"/>
        <end position="3606"/>
    </location>
</feature>
<dbReference type="InterPro" id="IPR022385">
    <property type="entry name" value="Rhs_assc_core"/>
</dbReference>
<dbReference type="SUPFAM" id="SSF51294">
    <property type="entry name" value="Hedgehog/intein (Hint) domain"/>
    <property type="match status" value="1"/>
</dbReference>
<sequence length="3914" mass="413157">MRRRIAVVTALALGLSVGVPPDVVPTERDGWPLSGLLSALRQVPALAAVTGLPKQERGGATGEVDHYVSTATTTVNGGAGTAPGRGRGIADPAQPGQPAQKKFTTPGKPGDATSFDKRTSKRLPKRSTATYDEFQNEDGSFTRVLFDERVNFKAADGSYQPIDTTLTKRGDVLETAANSIDVALGATGADGTPSASIAPSSSPSASPSVTPSASSAPSSPSSAPSAGDALATVTTASGYSMAYDLAGAAAVPAVLNGSTATYREILPGTDLELRTTNDGLKETLVLASPAAGHEWVFPLKLDGVTAEKRSDGSLELVAADGKVAMRVPRGYMQDSKVDPHSGAPAEFGAVRYDLITLDGGQALKVTADEAWLADPARQYPVRVDPTIETADTGDIFTDDSTSTVEHNGDNLPVGTWDSGTTRSRSFMHFDEFDDNGLVGTQIKSAKLFMFHTWSYNCADHEPIYVRRATTKWTVADIEAADGKLSAGPSYSSPIAQWVISDNTPACNNSGGDRGKGAMRSVALPTQTFNGWSTGTMSNFGLALTASETDSSAFKRFTSANYGGYDTDPRLELTYDYNTDPQVNEQYPAYGASAATLTPELIADASDPDNWPKTLEYNFFVYDKDQKTQIATSDWQAKKSWTVPAGTFSWNESYYWTVQVRDGLADNHEYLIKNLLVTPVPQPSITSALSQNSGQGFDPVIGNYTTTAQDAMVNTVGPPLEITRSYNSGDPRTGQAFGAGWSSIIDVKATEKPVTINGSQRVNTVVVTYPSGRELAFGRNNNGSYSSPAGQAATFTEVTTDGKRTYRLTEKDGTTYEFKQLVDGSDEYPVASIKDISGRAQTFTYTDGLLATITAASGRTLDLYWTETAPKHVAYVATDPVTPGDWDSVNTWWYSYTGDALTKVCPPDNWEKCNTYKYDTTGSLFPTATVNARPHSYWRLNETGDTKIAASSMLENGGADVGVYSGVTLGQTGPLAGSSATATGFNGTSAQLQIPANLASDGANQAISMWFKASKTGGDGVLYGQSMEAAASTAATTNRAYNPTLYVGADGQLMGGFAKASKLGASLGTLTAVGQGQCLTVPGNVSTNGTRLALANCAGTANQVFTWATTRQLQVTTGGVVKCVDTEDQEGTNGTDLVINTCASTAGSQDWNVQADGQIVSDYSGLCLDSVGDGSQTGALMQIWACGKTRPVDQLFLSRIHTPMAATATVNGVTSPVKVNDDVWHHVMLSASGNRQDLYLDGKPVAAETGVTVQDIAPASAFVGKGFLGGAWPNQSHPSTYSNLGTRDYFTGSVSDVALFDNAVDGQLAADLYAARTSVSLLTSVVRPSGNATAEISYNTATSRVSKVIDGNGETWTPETPAIVGSTKVYESGVLGGAPTNYWRMAESGVTDAKNEVNGGVATYSTVTLGSVDGPFGAALGKAASFNGTSSYVSLPTGVAPAGNSSVSMWFNTTTTSDVLLGMKSQTSSTLRYDSPSLWITPDGKLRALSPSVTPTAPLNSVGVKGKCADVTSSGTADGTVVQSYECNGSAAQNWTLVSGRFGGGDLTTVQAFGKCLTPAGNAKVSGTKIVLSTCNGNSSQDWEPAGGGLLNSFSGLCLDLPGSSKTNGTDLQLYTCNKSAAQTWIPSLASKAAVNDGKWHHVVLSTNGTAQTLYVDGAAAQSTTGSVAMAPSQMTLLEPTKYTLGGGYIDGSITGANWYYLDSNTTPYYKGSLAEVAFYASELDASQAQYQFKARDAVKNAPSGQINYVITGPKDHEDKATRTTTVNDLLYGRKVAEIDALGNELQYGYSGKGNLRTVTDGNGNMTINEYDVRGNVVSVTTCQDRSQNICSTSYSLYYPDATTVSPPANIRNDRLIEMRGAGSKSVTDATYLTKYEYDDQGNRISETDPLGRRTTISYTDGVKLADGSMRGGYLGGSVPAGLPWRVVKPGGGMQTILYLPNGDIAQTTDPAGATTRYEYDGLGRTVKEIDVVGGVVGATVSYVHDRLDRVVSVTDAATTNAVTNAVHTPVTTLSYDVDGLMTTETVSDATGGDAPRTVVYGYDAHGRRTSEWDQNGNEVKLGYDGFGQVNRQTHADGSTVLTNYDGAGNEVSTVVKGFTGDPEAPTAARDLKVRQLAYDPAGRLASETDGMGFVNEYKYTDNNLLVSVTRTNGCDPAKTPGCTKQSYVLENNTYDVAGNLTTQITNNGRTKTTRAYDAAGRNTSATLEVTEDGETTTTRTTTYTYSAEDELLSTSFSDGTSVLGLAGSAYDRLGRVRQQTSYLSADVTPTMRWKLDEKSGTTVGDTAGNSIGTATGTGWSTDRGGAATFAGGTSGSIAGPAPVDTLQPYTLSAWVKLDDKSVDRYVAALAGDIGSSALKVYYENKTNSWRLAMSVREADGETSWPSSASTYTSGSATADWTHLAVAVTPNPAAGGTNTAQLYVNGVVKAALSTTKQFNNQATSLLVGAQNETTGVFSGQIDDVQAYQKALSATEIGQLQAGTLPAAGAQVSRSTYQLDSDGTITSAADAKGVVTYIANDQVGRAVTTTGPAITTVTGEGAAARERAISRIGYNTFGEVTEQQDPNGKIVTNRYDGLGQMVEQTSPGYVAPTGGAPIYAKTAVRYNSVGQVVSSTDPLGAVTDYTYDQLGRTTKVVTPDKGVTRYTYDDNGELLAHTDPSGAQALSTVDYLGRTLTATEAVRQAGTGYTTSYTYDNSPWPTSVKSAGGVVTTVKYNSAGEQTVVTDAAGNATKVRYDGLGRPVKSTAPDGSYTTVAYDLLGRTVGTSDYAAGTGELVSTQSQRYDIVGNTLAASNAYNPAVAANTDLPGSKHETTFEYDEAGQLISQREPISSADALVSTFGYDVGGQQTRFTDGRGSRFVTTYNSWGLPESQIEPPTASTPAAADRTFTMSYDAGGRAVRLDSPGGVTATSEYDVMGRLTKSSGTGAQVATKDRTFTYDLVGRVKSFGGAAGANTLEYDDRGLVTSITGVSGNSSYAYNADGSLTTRTDGAGVTTYGYDTAGRPAKVDNSTAGVHMTYAYDALSRVKTIAYGGNTRSFTYNKLKQLESDEVKTSAGASVGKIAYGFDLDGNLTKKTTTGFNGASTNTYKYDWANRLIGYDNGVTPLVYAYDKSGNRIQAGTKTFTYDERNQLVSDSAGTTYTYSPRGTLTSTVANGVETKTVTDAFNQVISQGTKTGGTTTYSYDGLGRLILPNLTYTGLGNDVANDGATAYVRDVGDNLVGVASGTTQRYAWTDIHTDVVGEFEASGTALSGSVSYDPWGKVVASGGMLGKLGYQQEWTDQGTGKVNMLSRWYDPETGTFDTRDAASNSPSPGSGAANRFAYAEGNPMTNTDPSGEGVGGKCGQYDYACEVKKYQAALQVYNLAMEARDRDMKAVGTEIVRQEAEYVRALRESNTNLLDILLQVGIGMLLDMIGYNSVVGCLGGSIMDCVDLALSAVGPIKALKIGRSLYKAADRAFAGYRLWKRIVEGARTVMRRAQDLMNMARKKLGDLMSKVPKKPKPPKKKPKPPAKKKPKPKPKPEKKPAPSKPAKKPKPEKAPKKQDKPKKAKPQQTKQKQKDRAEPKKKSKDKQQEQDDDEGSETAETCPTAPPPQDDDQPHSFDPSTLVVMADGSTRPIAEVNVGDSVLTKDPGSGDVTSRQVTLLHSNRDLDLTDVTVAEKPADSTTRTEVQTEGKGGRSTRGPTESTVLHTTSHHPFWDATTGDWAEAADLVAGTSTLTGPDGELQYVTAVHVFAGAKVMRDLTVADIHTYYVVAGAGPVLVHNNNCLTPDERAHARASENAAYSTRPGNSTSKSGATGGYLWIKGHGTFDLSSDKLHSLIKKNMDEIPAEARPDPDTFFGSHVEVQAATLMRILAKQAGQGAPKLEARLMVSKPGGPCSFCLPNVAGMLPEGSALTVRSQLRQVFSEKLFEN</sequence>
<feature type="compositionally biased region" description="Low complexity" evidence="4">
    <location>
        <begin position="3306"/>
        <end position="3319"/>
    </location>
</feature>
<keyword evidence="2" id="KW-0677">Repeat</keyword>
<reference evidence="7 8" key="1">
    <citation type="submission" date="2021-01" db="EMBL/GenBank/DDBJ databases">
        <title>Whole genome shotgun sequence of Actinoplanes palleronii NBRC 14916.</title>
        <authorList>
            <person name="Komaki H."/>
            <person name="Tamura T."/>
        </authorList>
    </citation>
    <scope>NUCLEOTIDE SEQUENCE [LARGE SCALE GENOMIC DNA]</scope>
    <source>
        <strain evidence="7 8">NBRC 14916</strain>
    </source>
</reference>
<dbReference type="InterPro" id="IPR031325">
    <property type="entry name" value="RHS_repeat"/>
</dbReference>
<evidence type="ECO:0008006" key="9">
    <source>
        <dbReference type="Google" id="ProtNLM"/>
    </source>
</evidence>
<proteinExistence type="predicted"/>
<comment type="caution">
    <text evidence="7">The sequence shown here is derived from an EMBL/GenBank/DDBJ whole genome shotgun (WGS) entry which is preliminary data.</text>
</comment>
<feature type="domain" description="Ricin B lectin" evidence="5">
    <location>
        <begin position="1496"/>
        <end position="1627"/>
    </location>
</feature>
<feature type="region of interest" description="Disordered" evidence="4">
    <location>
        <begin position="3298"/>
        <end position="3338"/>
    </location>
</feature>
<dbReference type="InterPro" id="IPR050708">
    <property type="entry name" value="T6SS_VgrG/RHS"/>
</dbReference>
<dbReference type="PANTHER" id="PTHR32305:SF15">
    <property type="entry name" value="PROTEIN RHSA-RELATED"/>
    <property type="match status" value="1"/>
</dbReference>
<dbReference type="EMBL" id="BOMS01000009">
    <property type="protein sequence ID" value="GIE64385.1"/>
    <property type="molecule type" value="Genomic_DNA"/>
</dbReference>
<evidence type="ECO:0000313" key="8">
    <source>
        <dbReference type="Proteomes" id="UP000624709"/>
    </source>
</evidence>
<dbReference type="InterPro" id="IPR036844">
    <property type="entry name" value="Hint_dom_sf"/>
</dbReference>
<dbReference type="Pfam" id="PF00652">
    <property type="entry name" value="Ricin_B_lectin"/>
    <property type="match status" value="2"/>
</dbReference>
<dbReference type="CDD" id="cd23418">
    <property type="entry name" value="beta-trefoil_Ricin_XLN-like"/>
    <property type="match status" value="1"/>
</dbReference>
<evidence type="ECO:0000256" key="3">
    <source>
        <dbReference type="ARBA" id="ARBA00023157"/>
    </source>
</evidence>
<feature type="domain" description="Ricin B lectin" evidence="5">
    <location>
        <begin position="1066"/>
        <end position="1198"/>
    </location>
</feature>
<dbReference type="SMART" id="SM00560">
    <property type="entry name" value="LamGL"/>
    <property type="match status" value="1"/>
</dbReference>
<dbReference type="Pfam" id="PF05593">
    <property type="entry name" value="RHS_repeat"/>
    <property type="match status" value="3"/>
</dbReference>
<name>A0ABQ4B148_9ACTN</name>
<dbReference type="PROSITE" id="PS50231">
    <property type="entry name" value="RICIN_B_LECTIN"/>
    <property type="match status" value="2"/>
</dbReference>
<feature type="compositionally biased region" description="Basic and acidic residues" evidence="4">
    <location>
        <begin position="3534"/>
        <end position="3543"/>
    </location>
</feature>
<gene>
    <name evidence="7" type="ORF">Apa02nite_004930</name>
</gene>
<dbReference type="Pfam" id="PF20148">
    <property type="entry name" value="DUF6531"/>
    <property type="match status" value="1"/>
</dbReference>
<dbReference type="Pfam" id="PF13385">
    <property type="entry name" value="Laminin_G_3"/>
    <property type="match status" value="2"/>
</dbReference>
<keyword evidence="3" id="KW-1015">Disulfide bond</keyword>
<feature type="domain" description="LamG-like jellyroll fold" evidence="6">
    <location>
        <begin position="2327"/>
        <end position="2473"/>
    </location>
</feature>
<dbReference type="SUPFAM" id="SSF49899">
    <property type="entry name" value="Concanavalin A-like lectins/glucanases"/>
    <property type="match status" value="4"/>
</dbReference>
<dbReference type="InterPro" id="IPR045351">
    <property type="entry name" value="DUF6531"/>
</dbReference>
<dbReference type="Gene3D" id="2.180.10.10">
    <property type="entry name" value="RHS repeat-associated core"/>
    <property type="match status" value="4"/>
</dbReference>
<dbReference type="Pfam" id="PF07591">
    <property type="entry name" value="PT-HINT"/>
    <property type="match status" value="1"/>
</dbReference>
<dbReference type="CDD" id="cd23451">
    <property type="entry name" value="beta-trefoil_Ricin_laminarinase"/>
    <property type="match status" value="1"/>
</dbReference>
<dbReference type="InterPro" id="IPR013320">
    <property type="entry name" value="ConA-like_dom_sf"/>
</dbReference>
<dbReference type="InterPro" id="IPR035992">
    <property type="entry name" value="Ricin_B-like_lectins"/>
</dbReference>
<feature type="compositionally biased region" description="Gly residues" evidence="4">
    <location>
        <begin position="77"/>
        <end position="87"/>
    </location>
</feature>
<dbReference type="InterPro" id="IPR000772">
    <property type="entry name" value="Ricin_B_lectin"/>
</dbReference>
<dbReference type="SUPFAM" id="SSF50370">
    <property type="entry name" value="Ricin B-like lectins"/>
    <property type="match status" value="2"/>
</dbReference>
<keyword evidence="8" id="KW-1185">Reference proteome</keyword>
<evidence type="ECO:0000256" key="2">
    <source>
        <dbReference type="ARBA" id="ARBA00022737"/>
    </source>
</evidence>
<dbReference type="Gene3D" id="2.80.10.50">
    <property type="match status" value="2"/>
</dbReference>
<dbReference type="Pfam" id="PF25023">
    <property type="entry name" value="TEN_YD-shell"/>
    <property type="match status" value="1"/>
</dbReference>
<dbReference type="Gene3D" id="2.170.16.10">
    <property type="entry name" value="Hedgehog/Intein (Hint) domain"/>
    <property type="match status" value="1"/>
</dbReference>
<evidence type="ECO:0000256" key="4">
    <source>
        <dbReference type="SAM" id="MobiDB-lite"/>
    </source>
</evidence>
<protein>
    <recommendedName>
        <fullName evidence="9">RHS repeat-associated protein</fullName>
    </recommendedName>
</protein>
<dbReference type="NCBIfam" id="TIGR01643">
    <property type="entry name" value="YD_repeat_2x"/>
    <property type="match status" value="9"/>
</dbReference>
<evidence type="ECO:0000256" key="1">
    <source>
        <dbReference type="ARBA" id="ARBA00022729"/>
    </source>
</evidence>
<evidence type="ECO:0000313" key="7">
    <source>
        <dbReference type="EMBL" id="GIE64385.1"/>
    </source>
</evidence>
<feature type="region of interest" description="Disordered" evidence="4">
    <location>
        <begin position="190"/>
        <end position="228"/>
    </location>
</feature>
<feature type="compositionally biased region" description="Low complexity" evidence="4">
    <location>
        <begin position="193"/>
        <end position="226"/>
    </location>
</feature>
<feature type="region of interest" description="Disordered" evidence="4">
    <location>
        <begin position="3660"/>
        <end position="3690"/>
    </location>
</feature>
<dbReference type="InterPro" id="IPR006558">
    <property type="entry name" value="LamG-like"/>
</dbReference>
<dbReference type="InterPro" id="IPR006530">
    <property type="entry name" value="YD"/>
</dbReference>
<feature type="region of interest" description="Disordered" evidence="4">
    <location>
        <begin position="74"/>
        <end position="134"/>
    </location>
</feature>
<feature type="compositionally biased region" description="Basic residues" evidence="4">
    <location>
        <begin position="3496"/>
        <end position="3518"/>
    </location>
</feature>
<evidence type="ECO:0000259" key="6">
    <source>
        <dbReference type="SMART" id="SM00560"/>
    </source>
</evidence>